<evidence type="ECO:0000313" key="2">
    <source>
        <dbReference type="EMBL" id="QGM96998.1"/>
    </source>
</evidence>
<dbReference type="Proteomes" id="UP000422569">
    <property type="component" value="Chromosome"/>
</dbReference>
<feature type="transmembrane region" description="Helical" evidence="1">
    <location>
        <begin position="500"/>
        <end position="524"/>
    </location>
</feature>
<feature type="transmembrane region" description="Helical" evidence="1">
    <location>
        <begin position="442"/>
        <end position="460"/>
    </location>
</feature>
<dbReference type="AlphaFoldDB" id="A0A6B8M3V7"/>
<keyword evidence="1" id="KW-1133">Transmembrane helix</keyword>
<feature type="transmembrane region" description="Helical" evidence="1">
    <location>
        <begin position="469"/>
        <end position="488"/>
    </location>
</feature>
<feature type="transmembrane region" description="Helical" evidence="1">
    <location>
        <begin position="413"/>
        <end position="430"/>
    </location>
</feature>
<feature type="transmembrane region" description="Helical" evidence="1">
    <location>
        <begin position="348"/>
        <end position="367"/>
    </location>
</feature>
<feature type="transmembrane region" description="Helical" evidence="1">
    <location>
        <begin position="166"/>
        <end position="186"/>
    </location>
</feature>
<reference evidence="2 3" key="1">
    <citation type="submission" date="2019-09" db="EMBL/GenBank/DDBJ databases">
        <title>Isolation and complete genome sequencing of Methylocystis species.</title>
        <authorList>
            <person name="Rumah B.L."/>
            <person name="Stead C.E."/>
            <person name="Stevens B.C."/>
            <person name="Minton N.P."/>
            <person name="Grosse-Honebrink A."/>
            <person name="Zhang Y."/>
        </authorList>
    </citation>
    <scope>NUCLEOTIDE SEQUENCE [LARGE SCALE GENOMIC DNA]</scope>
    <source>
        <strain evidence="2 3">BRCS2</strain>
    </source>
</reference>
<feature type="transmembrane region" description="Helical" evidence="1">
    <location>
        <begin position="101"/>
        <end position="118"/>
    </location>
</feature>
<proteinExistence type="predicted"/>
<feature type="transmembrane region" description="Helical" evidence="1">
    <location>
        <begin position="192"/>
        <end position="211"/>
    </location>
</feature>
<dbReference type="RefSeq" id="WP_016918514.1">
    <property type="nucleotide sequence ID" value="NZ_CP044331.1"/>
</dbReference>
<evidence type="ECO:0000256" key="1">
    <source>
        <dbReference type="SAM" id="Phobius"/>
    </source>
</evidence>
<feature type="transmembrane region" description="Helical" evidence="1">
    <location>
        <begin position="231"/>
        <end position="252"/>
    </location>
</feature>
<name>A0A6B8M3V7_9HYPH</name>
<feature type="transmembrane region" description="Helical" evidence="1">
    <location>
        <begin position="272"/>
        <end position="297"/>
    </location>
</feature>
<evidence type="ECO:0000313" key="3">
    <source>
        <dbReference type="Proteomes" id="UP000422569"/>
    </source>
</evidence>
<feature type="transmembrane region" description="Helical" evidence="1">
    <location>
        <begin position="46"/>
        <end position="64"/>
    </location>
</feature>
<feature type="transmembrane region" description="Helical" evidence="1">
    <location>
        <begin position="71"/>
        <end position="89"/>
    </location>
</feature>
<sequence length="666" mass="71157">MAIALTEIISTLTAFVLLSTVVSCGGAALAERLRFPGFSEGSRLERLGLALICGFGCLPVLLDFAGRLGPLAMTLAALALAALGAPALMRKSAAESALHPGWIIAALVWILGATALVVDMPGVGNLQHSLLAVDYVKHAAATWSLAESGAPPWNPTFYEPGRAMSYYYLFYTLPAVAATLGAPLGIAARHAVYASAPLMGFALFALAQAVLRRGGADAAIGSAPRAANWPLLALLFATGLDFFPLATLYFAGEGRFDFLFLHFSDWDEQVTSWFNSVMWVPHHVAALCAAMVGFVALTQPGGDKRRVLLAGLAFASMVGESVYVGLAAVVGAGLWLATLLWRRRFFEASQLGLAGLLALALAGPWLVTLLPRMDATGAGPAPVGFHLRGPQWIDLVAGSPAAGAPFRALSMPLFYLIDFGVFAVGAFVFWRKAGRRGYANELGLALLCLTASSFLIGSFLRSQILMNDLGWRVMLFAQLSTLVWTASAARQGLFKGWIGFVAYGSLAVGYGATAVAVAQLRLFFPLPEMRAPLADEIAAWSWLDAQLPRGSVVQVRPSHDRAYGYGLYGRFPVAAADSHNARLFGAAKGEIDERINFLAPIFSETTLSFDEARRRAERFNIAALVVSSLDPVFAAPDAWTASAKADYANPNFRIYLMNGSRHDERN</sequence>
<dbReference type="KEGG" id="mpar:F7D14_05605"/>
<keyword evidence="1" id="KW-0812">Transmembrane</keyword>
<dbReference type="EMBL" id="CP044331">
    <property type="protein sequence ID" value="QGM96998.1"/>
    <property type="molecule type" value="Genomic_DNA"/>
</dbReference>
<keyword evidence="3" id="KW-1185">Reference proteome</keyword>
<accession>A0A6B8M3V7</accession>
<gene>
    <name evidence="2" type="ORF">F7D14_05605</name>
</gene>
<keyword evidence="1" id="KW-0472">Membrane</keyword>
<organism evidence="2 3">
    <name type="scientific">Methylocystis parvus</name>
    <dbReference type="NCBI Taxonomy" id="134"/>
    <lineage>
        <taxon>Bacteria</taxon>
        <taxon>Pseudomonadati</taxon>
        <taxon>Pseudomonadota</taxon>
        <taxon>Alphaproteobacteria</taxon>
        <taxon>Hyphomicrobiales</taxon>
        <taxon>Methylocystaceae</taxon>
        <taxon>Methylocystis</taxon>
    </lineage>
</organism>
<feature type="transmembrane region" description="Helical" evidence="1">
    <location>
        <begin position="309"/>
        <end position="336"/>
    </location>
</feature>
<protein>
    <submittedName>
        <fullName evidence="2">Uncharacterized protein</fullName>
    </submittedName>
</protein>